<feature type="domain" description="Histone deacetylase interacting" evidence="9">
    <location>
        <begin position="327"/>
        <end position="427"/>
    </location>
</feature>
<evidence type="ECO:0000256" key="7">
    <source>
        <dbReference type="PROSITE-ProRule" id="PRU00810"/>
    </source>
</evidence>
<dbReference type="STRING" id="574566.I0YZF3"/>
<name>I0YZF3_COCSC</name>
<dbReference type="Proteomes" id="UP000007264">
    <property type="component" value="Unassembled WGS sequence"/>
</dbReference>
<dbReference type="Pfam" id="PF02671">
    <property type="entry name" value="PAH"/>
    <property type="match status" value="3"/>
</dbReference>
<dbReference type="KEGG" id="csl:COCSUDRAFT_29004"/>
<dbReference type="SUPFAM" id="SSF47762">
    <property type="entry name" value="PAH2 domain"/>
    <property type="match status" value="3"/>
</dbReference>
<evidence type="ECO:0000259" key="9">
    <source>
        <dbReference type="SMART" id="SM00761"/>
    </source>
</evidence>
<keyword evidence="6 7" id="KW-0539">Nucleus</keyword>
<feature type="region of interest" description="Disordered" evidence="8">
    <location>
        <begin position="660"/>
        <end position="680"/>
    </location>
</feature>
<evidence type="ECO:0000313" key="10">
    <source>
        <dbReference type="EMBL" id="EIE23772.1"/>
    </source>
</evidence>
<sequence length="1035" mass="117188">MIALRRTGLLPHRPGQPSTSGKLTTNDALSYLRDVKVKFQDNKEIYDEFLEIMKEFKAQRINTEGVIRRVKTLFKGHRELILGFNTFLPQGYEITMDEVDEEERGAQAQAPKAAVEFDQAINYVNKIKTRFANDERVYKAFLEILNLYRKGQKTIGNVYEEVALLFRQHHDLLEEFTYFLPDAQAPAQACSHISGRKGLQQEINDDDDRRGTVRSNLAKELSFFEKVKTRLRNREQYQDFLKCLNLFAQEIVAKPELQIMVQDILGRYPDLLMSFNDFLHRCEMLDFDFDPKMVSQGRMHTRDIARLKVCPIRHHPSLPISELDVSGWERCTTSYVRLPPDYPKLQCSHRTPLALSLVNDIWVSVTSGSEDYSFKHMRKNQYEEALFRCEDDRFELDMVIESNASAVRAITPLVQQLSELPPDEKATWRPPPNSLTPIHYRAIQKIYGEQGPTVVDLVRKNPAVALGVVLPRLLQKDEEWRKTKATMAKLWQKVYEANYHKSLDHRSFYFKQTDKKYLGAKAMVQEIKDIVERRRAADSSLSAVSSSAPFASRLTPDLTYNYKDRKVHEDAYKIIKYALDEILSVELAERAFDFWTTFVEAFFGLPSRSAQEGNAVIAGRSQQADSLRPLNRKPSMRMAALSGAPSAIISSCAQVTPMVSGEGDAGSDGGTEEAEREREYVGCKPLAPAEATRAAEAAEAGSAPRIGRIFYGNDTFYIFFRLHQLLYDRLRRAVRCAACIDQPGSFNPDLAADVPLPELDDKGQKAHGQFMTYVFDLIDGTRDSSQYEDDVRALLGTNSYVLFTLDKLIYKLVKQFQAIMADELGQKLLDLYKYESTRAPGHFSDAVYNANAHVLLHDDSCFRFESRGDDGTLTIQMLDPDRTEVAPGVLEAGFAEYLKGFTDGPAPTELLDREGVPRRQPFLKRSLPAEAGEETDEAPEALGNGPEPEVNNGLECKLSCTTSKVSYVLDTEDVFRRPRKAGAEPGGVHNGEARARRFEEWLSQRQQQILHQQAASQAAAVQRNPMAPILEATAA</sequence>
<dbReference type="Pfam" id="PF16879">
    <property type="entry name" value="Sin3a_C"/>
    <property type="match status" value="1"/>
</dbReference>
<evidence type="ECO:0000256" key="6">
    <source>
        <dbReference type="ARBA" id="ARBA00023242"/>
    </source>
</evidence>
<dbReference type="GO" id="GO:0000122">
    <property type="term" value="P:negative regulation of transcription by RNA polymerase II"/>
    <property type="evidence" value="ECO:0007669"/>
    <property type="project" value="TreeGrafter"/>
</dbReference>
<evidence type="ECO:0000313" key="11">
    <source>
        <dbReference type="Proteomes" id="UP000007264"/>
    </source>
</evidence>
<reference evidence="10 11" key="1">
    <citation type="journal article" date="2012" name="Genome Biol.">
        <title>The genome of the polar eukaryotic microalga coccomyxa subellipsoidea reveals traits of cold adaptation.</title>
        <authorList>
            <person name="Blanc G."/>
            <person name="Agarkova I."/>
            <person name="Grimwood J."/>
            <person name="Kuo A."/>
            <person name="Brueggeman A."/>
            <person name="Dunigan D."/>
            <person name="Gurnon J."/>
            <person name="Ladunga I."/>
            <person name="Lindquist E."/>
            <person name="Lucas S."/>
            <person name="Pangilinan J."/>
            <person name="Proschold T."/>
            <person name="Salamov A."/>
            <person name="Schmutz J."/>
            <person name="Weeks D."/>
            <person name="Yamada T."/>
            <person name="Claverie J.M."/>
            <person name="Grigoriev I."/>
            <person name="Van Etten J."/>
            <person name="Lomsadze A."/>
            <person name="Borodovsky M."/>
        </authorList>
    </citation>
    <scope>NUCLEOTIDE SEQUENCE [LARGE SCALE GENOMIC DNA]</scope>
    <source>
        <strain evidence="10 11">C-169</strain>
    </source>
</reference>
<dbReference type="InterPro" id="IPR013194">
    <property type="entry name" value="HDAC_interact_dom"/>
</dbReference>
<dbReference type="EMBL" id="AGSI01000007">
    <property type="protein sequence ID" value="EIE23772.1"/>
    <property type="molecule type" value="Genomic_DNA"/>
</dbReference>
<evidence type="ECO:0000256" key="2">
    <source>
        <dbReference type="ARBA" id="ARBA00022491"/>
    </source>
</evidence>
<dbReference type="eggNOG" id="KOG4204">
    <property type="taxonomic scope" value="Eukaryota"/>
</dbReference>
<organism evidence="10 11">
    <name type="scientific">Coccomyxa subellipsoidea (strain C-169)</name>
    <name type="common">Green microalga</name>
    <dbReference type="NCBI Taxonomy" id="574566"/>
    <lineage>
        <taxon>Eukaryota</taxon>
        <taxon>Viridiplantae</taxon>
        <taxon>Chlorophyta</taxon>
        <taxon>core chlorophytes</taxon>
        <taxon>Trebouxiophyceae</taxon>
        <taxon>Trebouxiophyceae incertae sedis</taxon>
        <taxon>Coccomyxaceae</taxon>
        <taxon>Coccomyxa</taxon>
        <taxon>Coccomyxa subellipsoidea</taxon>
    </lineage>
</organism>
<dbReference type="OrthoDB" id="10265969at2759"/>
<keyword evidence="11" id="KW-1185">Reference proteome</keyword>
<keyword evidence="2" id="KW-0678">Repressor</keyword>
<evidence type="ECO:0000256" key="4">
    <source>
        <dbReference type="ARBA" id="ARBA00023015"/>
    </source>
</evidence>
<keyword evidence="3" id="KW-0677">Repeat</keyword>
<dbReference type="FunFam" id="1.20.1160.11:FF:000001">
    <property type="entry name" value="Paired amphipathic helix protein Sin3"/>
    <property type="match status" value="1"/>
</dbReference>
<dbReference type="InterPro" id="IPR003822">
    <property type="entry name" value="PAH"/>
</dbReference>
<evidence type="ECO:0000256" key="8">
    <source>
        <dbReference type="SAM" id="MobiDB-lite"/>
    </source>
</evidence>
<dbReference type="InterPro" id="IPR031693">
    <property type="entry name" value="Sin3_C"/>
</dbReference>
<dbReference type="GO" id="GO:0000118">
    <property type="term" value="C:histone deacetylase complex"/>
    <property type="evidence" value="ECO:0007669"/>
    <property type="project" value="TreeGrafter"/>
</dbReference>
<dbReference type="PANTHER" id="PTHR12346:SF0">
    <property type="entry name" value="SIN3A, ISOFORM G"/>
    <property type="match status" value="1"/>
</dbReference>
<keyword evidence="4" id="KW-0805">Transcription regulation</keyword>
<evidence type="ECO:0000256" key="5">
    <source>
        <dbReference type="ARBA" id="ARBA00023163"/>
    </source>
</evidence>
<dbReference type="AlphaFoldDB" id="I0YZF3"/>
<feature type="region of interest" description="Disordered" evidence="8">
    <location>
        <begin position="924"/>
        <end position="950"/>
    </location>
</feature>
<evidence type="ECO:0000256" key="1">
    <source>
        <dbReference type="ARBA" id="ARBA00004123"/>
    </source>
</evidence>
<protein>
    <recommendedName>
        <fullName evidence="9">Histone deacetylase interacting domain-containing protein</fullName>
    </recommendedName>
</protein>
<dbReference type="GO" id="GO:0000785">
    <property type="term" value="C:chromatin"/>
    <property type="evidence" value="ECO:0007669"/>
    <property type="project" value="TreeGrafter"/>
</dbReference>
<dbReference type="GeneID" id="17041764"/>
<dbReference type="PANTHER" id="PTHR12346">
    <property type="entry name" value="SIN3B-RELATED"/>
    <property type="match status" value="1"/>
</dbReference>
<evidence type="ECO:0000256" key="3">
    <source>
        <dbReference type="ARBA" id="ARBA00022737"/>
    </source>
</evidence>
<dbReference type="GO" id="GO:0003714">
    <property type="term" value="F:transcription corepressor activity"/>
    <property type="evidence" value="ECO:0007669"/>
    <property type="project" value="InterPro"/>
</dbReference>
<accession>I0YZF3</accession>
<dbReference type="PROSITE" id="PS51477">
    <property type="entry name" value="PAH"/>
    <property type="match status" value="3"/>
</dbReference>
<proteinExistence type="predicted"/>
<dbReference type="InterPro" id="IPR036600">
    <property type="entry name" value="PAH_sf"/>
</dbReference>
<comment type="caution">
    <text evidence="10">The sequence shown here is derived from an EMBL/GenBank/DDBJ whole genome shotgun (WGS) entry which is preliminary data.</text>
</comment>
<dbReference type="FunFam" id="1.20.1160.11:FF:000003">
    <property type="entry name" value="Paired amphipathic helix SIN3-like protein"/>
    <property type="match status" value="1"/>
</dbReference>
<dbReference type="Gene3D" id="1.20.1160.11">
    <property type="entry name" value="Paired amphipathic helix"/>
    <property type="match status" value="3"/>
</dbReference>
<dbReference type="InterPro" id="IPR039774">
    <property type="entry name" value="Sin3-like"/>
</dbReference>
<gene>
    <name evidence="10" type="ORF">COCSUDRAFT_29004</name>
</gene>
<dbReference type="SMART" id="SM00761">
    <property type="entry name" value="HDAC_interact"/>
    <property type="match status" value="1"/>
</dbReference>
<dbReference type="RefSeq" id="XP_005648316.1">
    <property type="nucleotide sequence ID" value="XM_005648259.1"/>
</dbReference>
<keyword evidence="5" id="KW-0804">Transcription</keyword>
<dbReference type="FunFam" id="1.20.1160.11:FF:000002">
    <property type="entry name" value="Paired amphipathic helix protein SIN3"/>
    <property type="match status" value="1"/>
</dbReference>
<feature type="region of interest" description="Disordered" evidence="8">
    <location>
        <begin position="1"/>
        <end position="24"/>
    </location>
</feature>
<dbReference type="Pfam" id="PF08295">
    <property type="entry name" value="Sin3_corepress"/>
    <property type="match status" value="1"/>
</dbReference>
<comment type="subcellular location">
    <subcellularLocation>
        <location evidence="1 7">Nucleus</location>
    </subcellularLocation>
</comment>